<evidence type="ECO:0000256" key="1">
    <source>
        <dbReference type="SAM" id="MobiDB-lite"/>
    </source>
</evidence>
<feature type="region of interest" description="Disordered" evidence="1">
    <location>
        <begin position="41"/>
        <end position="63"/>
    </location>
</feature>
<dbReference type="Proteomes" id="UP000257109">
    <property type="component" value="Unassembled WGS sequence"/>
</dbReference>
<dbReference type="EMBL" id="QJKJ01006521">
    <property type="protein sequence ID" value="RDX86421.1"/>
    <property type="molecule type" value="Genomic_DNA"/>
</dbReference>
<feature type="compositionally biased region" description="Polar residues" evidence="1">
    <location>
        <begin position="45"/>
        <end position="55"/>
    </location>
</feature>
<proteinExistence type="predicted"/>
<organism evidence="2 3">
    <name type="scientific">Mucuna pruriens</name>
    <name type="common">Velvet bean</name>
    <name type="synonym">Dolichos pruriens</name>
    <dbReference type="NCBI Taxonomy" id="157652"/>
    <lineage>
        <taxon>Eukaryota</taxon>
        <taxon>Viridiplantae</taxon>
        <taxon>Streptophyta</taxon>
        <taxon>Embryophyta</taxon>
        <taxon>Tracheophyta</taxon>
        <taxon>Spermatophyta</taxon>
        <taxon>Magnoliopsida</taxon>
        <taxon>eudicotyledons</taxon>
        <taxon>Gunneridae</taxon>
        <taxon>Pentapetalae</taxon>
        <taxon>rosids</taxon>
        <taxon>fabids</taxon>
        <taxon>Fabales</taxon>
        <taxon>Fabaceae</taxon>
        <taxon>Papilionoideae</taxon>
        <taxon>50 kb inversion clade</taxon>
        <taxon>NPAAA clade</taxon>
        <taxon>indigoferoid/millettioid clade</taxon>
        <taxon>Phaseoleae</taxon>
        <taxon>Mucuna</taxon>
    </lineage>
</organism>
<evidence type="ECO:0000313" key="3">
    <source>
        <dbReference type="Proteomes" id="UP000257109"/>
    </source>
</evidence>
<keyword evidence="3" id="KW-1185">Reference proteome</keyword>
<name>A0A371G7C8_MUCPR</name>
<sequence length="73" mass="8188">MTLSRLNISHQKAYTRLSRLLSNFSILYYLCIGTVEEFDNKRSTKSSSNGLNNLTMGPATDDSPLGRCLAFRV</sequence>
<accession>A0A371G7C8</accession>
<feature type="non-terminal residue" evidence="2">
    <location>
        <position position="1"/>
    </location>
</feature>
<protein>
    <submittedName>
        <fullName evidence="2">Uncharacterized protein</fullName>
    </submittedName>
</protein>
<reference evidence="2" key="1">
    <citation type="submission" date="2018-05" db="EMBL/GenBank/DDBJ databases">
        <title>Draft genome of Mucuna pruriens seed.</title>
        <authorList>
            <person name="Nnadi N.E."/>
            <person name="Vos R."/>
            <person name="Hasami M.H."/>
            <person name="Devisetty U.K."/>
            <person name="Aguiy J.C."/>
        </authorList>
    </citation>
    <scope>NUCLEOTIDE SEQUENCE [LARGE SCALE GENOMIC DNA]</scope>
    <source>
        <strain evidence="2">JCA_2017</strain>
    </source>
</reference>
<gene>
    <name evidence="2" type="ORF">CR513_32243</name>
</gene>
<comment type="caution">
    <text evidence="2">The sequence shown here is derived from an EMBL/GenBank/DDBJ whole genome shotgun (WGS) entry which is preliminary data.</text>
</comment>
<dbReference type="AlphaFoldDB" id="A0A371G7C8"/>
<evidence type="ECO:0000313" key="2">
    <source>
        <dbReference type="EMBL" id="RDX86421.1"/>
    </source>
</evidence>